<dbReference type="Gene3D" id="3.30.70.330">
    <property type="match status" value="1"/>
</dbReference>
<dbReference type="AlphaFoldDB" id="A0A7C8MD88"/>
<evidence type="ECO:0000256" key="1">
    <source>
        <dbReference type="SAM" id="Coils"/>
    </source>
</evidence>
<dbReference type="GO" id="GO:0003676">
    <property type="term" value="F:nucleic acid binding"/>
    <property type="evidence" value="ECO:0007669"/>
    <property type="project" value="InterPro"/>
</dbReference>
<dbReference type="SUPFAM" id="SSF54928">
    <property type="entry name" value="RNA-binding domain, RBD"/>
    <property type="match status" value="1"/>
</dbReference>
<feature type="compositionally biased region" description="Basic and acidic residues" evidence="2">
    <location>
        <begin position="128"/>
        <end position="137"/>
    </location>
</feature>
<reference evidence="3 4" key="1">
    <citation type="submission" date="2020-01" db="EMBL/GenBank/DDBJ databases">
        <authorList>
            <consortium name="DOE Joint Genome Institute"/>
            <person name="Haridas S."/>
            <person name="Albert R."/>
            <person name="Binder M."/>
            <person name="Bloem J."/>
            <person name="Labutti K."/>
            <person name="Salamov A."/>
            <person name="Andreopoulos B."/>
            <person name="Baker S.E."/>
            <person name="Barry K."/>
            <person name="Bills G."/>
            <person name="Bluhm B.H."/>
            <person name="Cannon C."/>
            <person name="Castanera R."/>
            <person name="Culley D.E."/>
            <person name="Daum C."/>
            <person name="Ezra D."/>
            <person name="Gonzalez J.B."/>
            <person name="Henrissat B."/>
            <person name="Kuo A."/>
            <person name="Liang C."/>
            <person name="Lipzen A."/>
            <person name="Lutzoni F."/>
            <person name="Magnuson J."/>
            <person name="Mondo S."/>
            <person name="Nolan M."/>
            <person name="Ohm R."/>
            <person name="Pangilinan J."/>
            <person name="Park H.-J.H."/>
            <person name="Ramirez L."/>
            <person name="Alfaro M."/>
            <person name="Sun H."/>
            <person name="Tritt A."/>
            <person name="Yoshinaga Y."/>
            <person name="Zwiers L.-H.L."/>
            <person name="Turgeon B.G."/>
            <person name="Goodwin S.B."/>
            <person name="Spatafora J.W."/>
            <person name="Crous P.W."/>
            <person name="Grigoriev I.V."/>
        </authorList>
    </citation>
    <scope>NUCLEOTIDE SEQUENCE [LARGE SCALE GENOMIC DNA]</scope>
    <source>
        <strain evidence="3 4">CBS 611.86</strain>
    </source>
</reference>
<dbReference type="EMBL" id="JAADJZ010000007">
    <property type="protein sequence ID" value="KAF2873755.1"/>
    <property type="molecule type" value="Genomic_DNA"/>
</dbReference>
<evidence type="ECO:0008006" key="5">
    <source>
        <dbReference type="Google" id="ProtNLM"/>
    </source>
</evidence>
<accession>A0A7C8MD88</accession>
<feature type="region of interest" description="Disordered" evidence="2">
    <location>
        <begin position="122"/>
        <end position="152"/>
    </location>
</feature>
<dbReference type="InterPro" id="IPR035979">
    <property type="entry name" value="RBD_domain_sf"/>
</dbReference>
<name>A0A7C8MD88_9PLEO</name>
<gene>
    <name evidence="3" type="ORF">BDV95DRAFT_660084</name>
</gene>
<comment type="caution">
    <text evidence="3">The sequence shown here is derived from an EMBL/GenBank/DDBJ whole genome shotgun (WGS) entry which is preliminary data.</text>
</comment>
<feature type="region of interest" description="Disordered" evidence="2">
    <location>
        <begin position="1"/>
        <end position="43"/>
    </location>
</feature>
<dbReference type="OrthoDB" id="5374349at2759"/>
<evidence type="ECO:0000313" key="4">
    <source>
        <dbReference type="Proteomes" id="UP000481861"/>
    </source>
</evidence>
<feature type="region of interest" description="Disordered" evidence="2">
    <location>
        <begin position="166"/>
        <end position="210"/>
    </location>
</feature>
<proteinExistence type="predicted"/>
<organism evidence="3 4">
    <name type="scientific">Massariosphaeria phaeospora</name>
    <dbReference type="NCBI Taxonomy" id="100035"/>
    <lineage>
        <taxon>Eukaryota</taxon>
        <taxon>Fungi</taxon>
        <taxon>Dikarya</taxon>
        <taxon>Ascomycota</taxon>
        <taxon>Pezizomycotina</taxon>
        <taxon>Dothideomycetes</taxon>
        <taxon>Pleosporomycetidae</taxon>
        <taxon>Pleosporales</taxon>
        <taxon>Pleosporales incertae sedis</taxon>
        <taxon>Massariosphaeria</taxon>
    </lineage>
</organism>
<feature type="compositionally biased region" description="Low complexity" evidence="2">
    <location>
        <begin position="138"/>
        <end position="149"/>
    </location>
</feature>
<protein>
    <recommendedName>
        <fullName evidence="5">RRM domain-containing protein</fullName>
    </recommendedName>
</protein>
<feature type="compositionally biased region" description="Polar residues" evidence="2">
    <location>
        <begin position="172"/>
        <end position="198"/>
    </location>
</feature>
<feature type="compositionally biased region" description="Acidic residues" evidence="2">
    <location>
        <begin position="1"/>
        <end position="10"/>
    </location>
</feature>
<evidence type="ECO:0000313" key="3">
    <source>
        <dbReference type="EMBL" id="KAF2873755.1"/>
    </source>
</evidence>
<keyword evidence="4" id="KW-1185">Reference proteome</keyword>
<dbReference type="InterPro" id="IPR012677">
    <property type="entry name" value="Nucleotide-bd_a/b_plait_sf"/>
</dbReference>
<keyword evidence="1" id="KW-0175">Coiled coil</keyword>
<evidence type="ECO:0000256" key="2">
    <source>
        <dbReference type="SAM" id="MobiDB-lite"/>
    </source>
</evidence>
<feature type="coiled-coil region" evidence="1">
    <location>
        <begin position="302"/>
        <end position="381"/>
    </location>
</feature>
<sequence>MHPNMEGDEAVDQRETKQSGSGPGDTTTHFATSPKHEQKRAGPYTVIASNFAPRTTSGDIETVMGPHAGVVHSCRLLTSTPTVIAELVLDTKEGADNIVATFNNRKADGRLLYVYVETTPTPNAKQAARRETNEPRISESTSAAPSSSTQGMNMVDKINNLLARPARGIDSGSENPTDVTASTGPDHGSTTGAASSLSHHSEQRTRKSHGGYGKCTCVYCRCKFCANPDLFIRCDDEADCPICKNMNKLINEFNEVWKGEIIEITRKNDEETEKLQKNHLKVVSPSALSHPRQYDQRGMKLQDAVQEVHDQKNEEIVRLTEELTARLSTEEKDLREEAELEELQGTLSDLDWELQAILQENKDKELDLEMEQKNLKKKLENQIRPDIPFLKVKKPRNRSKKR</sequence>
<feature type="compositionally biased region" description="Polar residues" evidence="2">
    <location>
        <begin position="18"/>
        <end position="31"/>
    </location>
</feature>
<dbReference type="Proteomes" id="UP000481861">
    <property type="component" value="Unassembled WGS sequence"/>
</dbReference>